<evidence type="ECO:0000313" key="9">
    <source>
        <dbReference type="EMBL" id="KAG8559776.1"/>
    </source>
</evidence>
<keyword evidence="10" id="KW-1185">Reference proteome</keyword>
<feature type="region of interest" description="Disordered" evidence="5">
    <location>
        <begin position="108"/>
        <end position="127"/>
    </location>
</feature>
<keyword evidence="2 6" id="KW-0812">Transmembrane</keyword>
<evidence type="ECO:0000256" key="4">
    <source>
        <dbReference type="ARBA" id="ARBA00023136"/>
    </source>
</evidence>
<gene>
    <name evidence="9" type="ORF">GDO81_017453</name>
</gene>
<dbReference type="GO" id="GO:0005248">
    <property type="term" value="F:voltage-gated sodium channel activity"/>
    <property type="evidence" value="ECO:0007669"/>
    <property type="project" value="TreeGrafter"/>
</dbReference>
<dbReference type="EMBL" id="WNYA01000008">
    <property type="protein sequence ID" value="KAG8559776.1"/>
    <property type="molecule type" value="Genomic_DNA"/>
</dbReference>
<feature type="domain" description="Ion transport" evidence="7">
    <location>
        <begin position="1"/>
        <end position="54"/>
    </location>
</feature>
<accession>A0AAV7AKU6</accession>
<feature type="region of interest" description="Disordered" evidence="5">
    <location>
        <begin position="224"/>
        <end position="254"/>
    </location>
</feature>
<dbReference type="InterPro" id="IPR005821">
    <property type="entry name" value="Ion_trans_dom"/>
</dbReference>
<reference evidence="9" key="1">
    <citation type="thesis" date="2020" institute="ProQuest LLC" country="789 East Eisenhower Parkway, Ann Arbor, MI, USA">
        <title>Comparative Genomics and Chromosome Evolution.</title>
        <authorList>
            <person name="Mudd A.B."/>
        </authorList>
    </citation>
    <scope>NUCLEOTIDE SEQUENCE</scope>
    <source>
        <strain evidence="9">237g6f4</strain>
        <tissue evidence="9">Blood</tissue>
    </source>
</reference>
<organism evidence="9 10">
    <name type="scientific">Engystomops pustulosus</name>
    <name type="common">Tungara frog</name>
    <name type="synonym">Physalaemus pustulosus</name>
    <dbReference type="NCBI Taxonomy" id="76066"/>
    <lineage>
        <taxon>Eukaryota</taxon>
        <taxon>Metazoa</taxon>
        <taxon>Chordata</taxon>
        <taxon>Craniata</taxon>
        <taxon>Vertebrata</taxon>
        <taxon>Euteleostomi</taxon>
        <taxon>Amphibia</taxon>
        <taxon>Batrachia</taxon>
        <taxon>Anura</taxon>
        <taxon>Neobatrachia</taxon>
        <taxon>Hyloidea</taxon>
        <taxon>Leptodactylidae</taxon>
        <taxon>Leiuperinae</taxon>
        <taxon>Engystomops</taxon>
    </lineage>
</organism>
<dbReference type="InterPro" id="IPR024583">
    <property type="entry name" value="Na_trans_cytopl"/>
</dbReference>
<dbReference type="InterPro" id="IPR043203">
    <property type="entry name" value="VGCC_Ca_Na"/>
</dbReference>
<sequence>MTQDAWEQLYMKTLRASGKTYMIFFVLVIFLGSFYLVNLILAVVAMAYEEQNQATLQEAQQKAEEFKKMMESLKKQQEEAQAALEAISETEESEDGDLDDLSVSSCALSNREEKDKMNPGLAKEMQTRSSIHVSSAFSFRYPVRDGGSENDFADDEHSTFEDNDSRRDLSISVAGRRDRLNSNLSQNSPSLRNGKMHSSVDCNGVVSLVSGSYARAELLPEGTTTENKVNKRRRSSYESQWMDGQPDFSTKGSK</sequence>
<feature type="region of interest" description="Disordered" evidence="5">
    <location>
        <begin position="79"/>
        <end position="101"/>
    </location>
</feature>
<feature type="transmembrane region" description="Helical" evidence="6">
    <location>
        <begin position="21"/>
        <end position="48"/>
    </location>
</feature>
<dbReference type="Gene3D" id="1.10.287.70">
    <property type="match status" value="1"/>
</dbReference>
<feature type="compositionally biased region" description="Acidic residues" evidence="5">
    <location>
        <begin position="88"/>
        <end position="100"/>
    </location>
</feature>
<evidence type="ECO:0000259" key="7">
    <source>
        <dbReference type="Pfam" id="PF00520"/>
    </source>
</evidence>
<proteinExistence type="predicted"/>
<evidence type="ECO:0000256" key="5">
    <source>
        <dbReference type="SAM" id="MobiDB-lite"/>
    </source>
</evidence>
<evidence type="ECO:0000256" key="6">
    <source>
        <dbReference type="SAM" id="Phobius"/>
    </source>
</evidence>
<evidence type="ECO:0000256" key="1">
    <source>
        <dbReference type="ARBA" id="ARBA00004141"/>
    </source>
</evidence>
<evidence type="ECO:0000256" key="3">
    <source>
        <dbReference type="ARBA" id="ARBA00022989"/>
    </source>
</evidence>
<evidence type="ECO:0000256" key="2">
    <source>
        <dbReference type="ARBA" id="ARBA00022692"/>
    </source>
</evidence>
<dbReference type="AlphaFoldDB" id="A0AAV7AKU6"/>
<dbReference type="GO" id="GO:0019228">
    <property type="term" value="P:neuronal action potential"/>
    <property type="evidence" value="ECO:0007669"/>
    <property type="project" value="TreeGrafter"/>
</dbReference>
<keyword evidence="3 6" id="KW-1133">Transmembrane helix</keyword>
<dbReference type="PANTHER" id="PTHR10037:SF288">
    <property type="entry name" value="SODIUM CHANNEL PROTEIN PARA"/>
    <property type="match status" value="1"/>
</dbReference>
<comment type="caution">
    <text evidence="9">The sequence shown here is derived from an EMBL/GenBank/DDBJ whole genome shotgun (WGS) entry which is preliminary data.</text>
</comment>
<evidence type="ECO:0000313" key="10">
    <source>
        <dbReference type="Proteomes" id="UP000824782"/>
    </source>
</evidence>
<evidence type="ECO:0000259" key="8">
    <source>
        <dbReference type="Pfam" id="PF11933"/>
    </source>
</evidence>
<keyword evidence="4 6" id="KW-0472">Membrane</keyword>
<feature type="compositionally biased region" description="Low complexity" evidence="5">
    <location>
        <begin position="181"/>
        <end position="193"/>
    </location>
</feature>
<dbReference type="Pfam" id="PF00520">
    <property type="entry name" value="Ion_trans"/>
    <property type="match status" value="1"/>
</dbReference>
<protein>
    <submittedName>
        <fullName evidence="9">Uncharacterized protein</fullName>
    </submittedName>
</protein>
<dbReference type="GO" id="GO:0086010">
    <property type="term" value="P:membrane depolarization during action potential"/>
    <property type="evidence" value="ECO:0007669"/>
    <property type="project" value="TreeGrafter"/>
</dbReference>
<dbReference type="GO" id="GO:0001518">
    <property type="term" value="C:voltage-gated sodium channel complex"/>
    <property type="evidence" value="ECO:0007669"/>
    <property type="project" value="TreeGrafter"/>
</dbReference>
<dbReference type="Proteomes" id="UP000824782">
    <property type="component" value="Unassembled WGS sequence"/>
</dbReference>
<dbReference type="Pfam" id="PF11933">
    <property type="entry name" value="Na_trans_cytopl"/>
    <property type="match status" value="1"/>
</dbReference>
<feature type="region of interest" description="Disordered" evidence="5">
    <location>
        <begin position="177"/>
        <end position="198"/>
    </location>
</feature>
<dbReference type="PANTHER" id="PTHR10037">
    <property type="entry name" value="VOLTAGE-GATED CATION CHANNEL CALCIUM AND SODIUM"/>
    <property type="match status" value="1"/>
</dbReference>
<comment type="subcellular location">
    <subcellularLocation>
        <location evidence="1">Membrane</location>
        <topology evidence="1">Multi-pass membrane protein</topology>
    </subcellularLocation>
</comment>
<feature type="domain" description="Voltage-gated Na+ ion channel cytoplasmic" evidence="8">
    <location>
        <begin position="128"/>
        <end position="234"/>
    </location>
</feature>
<name>A0AAV7AKU6_ENGPU</name>